<reference evidence="2" key="2">
    <citation type="submission" date="2015-01" db="EMBL/GenBank/DDBJ databases">
        <title>Evolutionary Origins and Diversification of the Mycorrhizal Mutualists.</title>
        <authorList>
            <consortium name="DOE Joint Genome Institute"/>
            <consortium name="Mycorrhizal Genomics Consortium"/>
            <person name="Kohler A."/>
            <person name="Kuo A."/>
            <person name="Nagy L.G."/>
            <person name="Floudas D."/>
            <person name="Copeland A."/>
            <person name="Barry K.W."/>
            <person name="Cichocki N."/>
            <person name="Veneault-Fourrey C."/>
            <person name="LaButti K."/>
            <person name="Lindquist E.A."/>
            <person name="Lipzen A."/>
            <person name="Lundell T."/>
            <person name="Morin E."/>
            <person name="Murat C."/>
            <person name="Riley R."/>
            <person name="Ohm R."/>
            <person name="Sun H."/>
            <person name="Tunlid A."/>
            <person name="Henrissat B."/>
            <person name="Grigoriev I.V."/>
            <person name="Hibbett D.S."/>
            <person name="Martin F."/>
        </authorList>
    </citation>
    <scope>NUCLEOTIDE SEQUENCE [LARGE SCALE GENOMIC DNA]</scope>
    <source>
        <strain evidence="2">MUT 4182</strain>
    </source>
</reference>
<reference evidence="1 2" key="1">
    <citation type="submission" date="2014-04" db="EMBL/GenBank/DDBJ databases">
        <authorList>
            <consortium name="DOE Joint Genome Institute"/>
            <person name="Kuo A."/>
            <person name="Girlanda M."/>
            <person name="Perotto S."/>
            <person name="Kohler A."/>
            <person name="Nagy L.G."/>
            <person name="Floudas D."/>
            <person name="Copeland A."/>
            <person name="Barry K.W."/>
            <person name="Cichocki N."/>
            <person name="Veneault-Fourrey C."/>
            <person name="LaButti K."/>
            <person name="Lindquist E.A."/>
            <person name="Lipzen A."/>
            <person name="Lundell T."/>
            <person name="Morin E."/>
            <person name="Murat C."/>
            <person name="Sun H."/>
            <person name="Tunlid A."/>
            <person name="Henrissat B."/>
            <person name="Grigoriev I.V."/>
            <person name="Hibbett D.S."/>
            <person name="Martin F."/>
            <person name="Nordberg H.P."/>
            <person name="Cantor M.N."/>
            <person name="Hua S.X."/>
        </authorList>
    </citation>
    <scope>NUCLEOTIDE SEQUENCE [LARGE SCALE GENOMIC DNA]</scope>
    <source>
        <strain evidence="1 2">MUT 4182</strain>
    </source>
</reference>
<dbReference type="HOGENOM" id="CLU_038506_0_0_1"/>
<dbReference type="Gene3D" id="3.80.10.10">
    <property type="entry name" value="Ribonuclease Inhibitor"/>
    <property type="match status" value="1"/>
</dbReference>
<protein>
    <submittedName>
        <fullName evidence="1">Uncharacterized protein</fullName>
    </submittedName>
</protein>
<dbReference type="OrthoDB" id="3359674at2759"/>
<name>A0A0C3Q3U1_9AGAM</name>
<dbReference type="InterPro" id="IPR032675">
    <property type="entry name" value="LRR_dom_sf"/>
</dbReference>
<keyword evidence="2" id="KW-1185">Reference proteome</keyword>
<evidence type="ECO:0000313" key="1">
    <source>
        <dbReference type="EMBL" id="KIO23460.1"/>
    </source>
</evidence>
<organism evidence="1 2">
    <name type="scientific">Tulasnella calospora MUT 4182</name>
    <dbReference type="NCBI Taxonomy" id="1051891"/>
    <lineage>
        <taxon>Eukaryota</taxon>
        <taxon>Fungi</taxon>
        <taxon>Dikarya</taxon>
        <taxon>Basidiomycota</taxon>
        <taxon>Agaricomycotina</taxon>
        <taxon>Agaricomycetes</taxon>
        <taxon>Cantharellales</taxon>
        <taxon>Tulasnellaceae</taxon>
        <taxon>Tulasnella</taxon>
    </lineage>
</organism>
<sequence>MEIHTPSKSLPPIDQLPLETIIEIFHISLPSDDHENSPHSGFARSYFGQLWDLRRVCKRWVFVIDGTPSFWTAVSSRIPRHINSTVLLRSSGRPLTIYSTDPSPRFIADDPGLLELMTPVRASWRTLAIGSAIDTPFVDWLTAPAPDLEKINLHFFSLFSRIGTPLVLLGGRTKNIREVSIARVPLLWTRDMFCSLRVLKLRGPYLEIEMEHILGFVSQSPSLEILYLYEVTNSVRTPDTTHHNIALPHLHTLDVVNCGVELTRSVFRHITVPPLLSSLRVHLPSNQTSNSEPLLTETSAFFQPVLRSVHGAASRSIFYVSEGSLEWSVNKDSRDDKDPRVDLSMTGVSTSFACGWVDQTLEIDGYSEKGVELVVGGYNCPNLHEHGRLSSLGSMLCVTKLNIDARSQAVQALLQLLGGGYGFGPSAPSLPRLQELELVGSEWEAGWLLPAVRRRFSARINSPDEPPDLNILIASDNRWAVIRLFPIMDVATVMAIRGVKGVRSLSFLLNRNTDGKPAITWSDELAMPVWGGRVMGRAVF</sequence>
<dbReference type="EMBL" id="KN823084">
    <property type="protein sequence ID" value="KIO23460.1"/>
    <property type="molecule type" value="Genomic_DNA"/>
</dbReference>
<dbReference type="Proteomes" id="UP000054248">
    <property type="component" value="Unassembled WGS sequence"/>
</dbReference>
<evidence type="ECO:0000313" key="2">
    <source>
        <dbReference type="Proteomes" id="UP000054248"/>
    </source>
</evidence>
<accession>A0A0C3Q3U1</accession>
<gene>
    <name evidence="1" type="ORF">M407DRAFT_27066</name>
</gene>
<dbReference type="SUPFAM" id="SSF52047">
    <property type="entry name" value="RNI-like"/>
    <property type="match status" value="1"/>
</dbReference>
<proteinExistence type="predicted"/>
<dbReference type="AlphaFoldDB" id="A0A0C3Q3U1"/>